<accession>A0A060WC79</accession>
<dbReference type="InterPro" id="IPR004182">
    <property type="entry name" value="GRAM"/>
</dbReference>
<feature type="region of interest" description="Disordered" evidence="2">
    <location>
        <begin position="249"/>
        <end position="284"/>
    </location>
</feature>
<dbReference type="Pfam" id="PF06602">
    <property type="entry name" value="Myotub-related"/>
    <property type="match status" value="1"/>
</dbReference>
<protein>
    <recommendedName>
        <fullName evidence="3">Myotubularin phosphatase domain-containing protein</fullName>
    </recommendedName>
</protein>
<dbReference type="PROSITE" id="PS51339">
    <property type="entry name" value="PPASE_MYOTUBULARIN"/>
    <property type="match status" value="1"/>
</dbReference>
<dbReference type="PaxDb" id="8022-A0A060WC79"/>
<feature type="compositionally biased region" description="Basic and acidic residues" evidence="2">
    <location>
        <begin position="255"/>
        <end position="266"/>
    </location>
</feature>
<reference evidence="4" key="1">
    <citation type="journal article" date="2014" name="Nat. Commun.">
        <title>The rainbow trout genome provides novel insights into evolution after whole-genome duplication in vertebrates.</title>
        <authorList>
            <person name="Berthelot C."/>
            <person name="Brunet F."/>
            <person name="Chalopin D."/>
            <person name="Juanchich A."/>
            <person name="Bernard M."/>
            <person name="Noel B."/>
            <person name="Bento P."/>
            <person name="Da Silva C."/>
            <person name="Labadie K."/>
            <person name="Alberti A."/>
            <person name="Aury J.M."/>
            <person name="Louis A."/>
            <person name="Dehais P."/>
            <person name="Bardou P."/>
            <person name="Montfort J."/>
            <person name="Klopp C."/>
            <person name="Cabau C."/>
            <person name="Gaspin C."/>
            <person name="Thorgaard G.H."/>
            <person name="Boussaha M."/>
            <person name="Quillet E."/>
            <person name="Guyomard R."/>
            <person name="Galiana D."/>
            <person name="Bobe J."/>
            <person name="Volff J.N."/>
            <person name="Genet C."/>
            <person name="Wincker P."/>
            <person name="Jaillon O."/>
            <person name="Roest Crollius H."/>
            <person name="Guiguen Y."/>
        </authorList>
    </citation>
    <scope>NUCLEOTIDE SEQUENCE [LARGE SCALE GENOMIC DNA]</scope>
</reference>
<dbReference type="AlphaFoldDB" id="A0A060WC79"/>
<proteinExistence type="inferred from homology"/>
<gene>
    <name evidence="4" type="ORF">GSONMT00071847001</name>
</gene>
<dbReference type="SUPFAM" id="SSF52799">
    <property type="entry name" value="(Phosphotyrosine protein) phosphatases II"/>
    <property type="match status" value="1"/>
</dbReference>
<sequence length="549" mass="60884">MSAWVTGARCLFPLPAAANRHHSKCLSPLSVLKLQHNYSHFISFLFLTESVFDMCILYATQPKILRPVLLPGEEFVSEGLRVVLDPDGREEATGGMLGGPHILPAEGALFLTSYRIIFKGSPHDPLVGEQAVIRSFPVSTLTKEKKISVQNQLQQNMQEGLQLRSASFQLIKVAFDEEVSSEMVEVFRKHVQRIRYPQSIFSTFAFAAGQTTPQLILPKQKERNTGFRTLSKTIVKGAKRAGMITMGRQSQTTLKKNDRGSRMTWHEDDDISVSDEGEPPPISTLRASEKSTMEQLVERACFRDYQRLGLGTITASSSRSKTGEQFRVTAVNRLYSLCRSYPGLLVVPQSVQDSSLQKVARCYRHNRLPVVCWKHPRTKAVLLRSGGFHGKSVVGLFKSQNQSSTAPANSSELSSSLEQEKYLQAILNSIPVYFKLNGSNTLSNRSLIGLSPGSERRTSRIPKMAPVHLDMPFSNSFARGGVWASLRSSSRFSQHPSATDVGARLAGKDLAPPAGSESLHAQLLKQQAALYIFGEKSHLRVRRELGPNF</sequence>
<dbReference type="InterPro" id="IPR010569">
    <property type="entry name" value="Myotubularin-like_Pase_dom"/>
</dbReference>
<dbReference type="STRING" id="8022.A0A060WC79"/>
<reference evidence="4" key="2">
    <citation type="submission" date="2014-03" db="EMBL/GenBank/DDBJ databases">
        <authorList>
            <person name="Genoscope - CEA"/>
        </authorList>
    </citation>
    <scope>NUCLEOTIDE SEQUENCE</scope>
</reference>
<evidence type="ECO:0000313" key="4">
    <source>
        <dbReference type="EMBL" id="CDQ64722.1"/>
    </source>
</evidence>
<dbReference type="CDD" id="cd13339">
    <property type="entry name" value="PH-GRAM_MTMR13"/>
    <property type="match status" value="1"/>
</dbReference>
<dbReference type="InterPro" id="IPR029021">
    <property type="entry name" value="Prot-tyrosine_phosphatase-like"/>
</dbReference>
<evidence type="ECO:0000256" key="1">
    <source>
        <dbReference type="ARBA" id="ARBA00007471"/>
    </source>
</evidence>
<feature type="compositionally biased region" description="Acidic residues" evidence="2">
    <location>
        <begin position="267"/>
        <end position="278"/>
    </location>
</feature>
<dbReference type="InterPro" id="IPR037823">
    <property type="entry name" value="MTMR13_PH-GRAM"/>
</dbReference>
<organism evidence="4 5">
    <name type="scientific">Oncorhynchus mykiss</name>
    <name type="common">Rainbow trout</name>
    <name type="synonym">Salmo gairdneri</name>
    <dbReference type="NCBI Taxonomy" id="8022"/>
    <lineage>
        <taxon>Eukaryota</taxon>
        <taxon>Metazoa</taxon>
        <taxon>Chordata</taxon>
        <taxon>Craniata</taxon>
        <taxon>Vertebrata</taxon>
        <taxon>Euteleostomi</taxon>
        <taxon>Actinopterygii</taxon>
        <taxon>Neopterygii</taxon>
        <taxon>Teleostei</taxon>
        <taxon>Protacanthopterygii</taxon>
        <taxon>Salmoniformes</taxon>
        <taxon>Salmonidae</taxon>
        <taxon>Salmoninae</taxon>
        <taxon>Oncorhynchus</taxon>
    </lineage>
</organism>
<dbReference type="InterPro" id="IPR030564">
    <property type="entry name" value="Myotubularin"/>
</dbReference>
<dbReference type="PANTHER" id="PTHR10807">
    <property type="entry name" value="MYOTUBULARIN-RELATED"/>
    <property type="match status" value="1"/>
</dbReference>
<dbReference type="GO" id="GO:0005737">
    <property type="term" value="C:cytoplasm"/>
    <property type="evidence" value="ECO:0007669"/>
    <property type="project" value="TreeGrafter"/>
</dbReference>
<feature type="domain" description="Myotubularin phosphatase" evidence="3">
    <location>
        <begin position="295"/>
        <end position="549"/>
    </location>
</feature>
<name>A0A060WC79_ONCMY</name>
<dbReference type="GO" id="GO:0005085">
    <property type="term" value="F:guanyl-nucleotide exchange factor activity"/>
    <property type="evidence" value="ECO:0007669"/>
    <property type="project" value="TreeGrafter"/>
</dbReference>
<dbReference type="Proteomes" id="UP000193380">
    <property type="component" value="Unassembled WGS sequence"/>
</dbReference>
<dbReference type="SUPFAM" id="SSF50729">
    <property type="entry name" value="PH domain-like"/>
    <property type="match status" value="1"/>
</dbReference>
<dbReference type="EMBL" id="FR904481">
    <property type="protein sequence ID" value="CDQ64722.1"/>
    <property type="molecule type" value="Genomic_DNA"/>
</dbReference>
<comment type="similarity">
    <text evidence="1">Belongs to the protein-tyrosine phosphatase family. Non-receptor class myotubularin subfamily.</text>
</comment>
<dbReference type="Pfam" id="PF02893">
    <property type="entry name" value="GRAM"/>
    <property type="match status" value="1"/>
</dbReference>
<dbReference type="SMART" id="SM00568">
    <property type="entry name" value="GRAM"/>
    <property type="match status" value="1"/>
</dbReference>
<evidence type="ECO:0000313" key="5">
    <source>
        <dbReference type="Proteomes" id="UP000193380"/>
    </source>
</evidence>
<evidence type="ECO:0000256" key="2">
    <source>
        <dbReference type="SAM" id="MobiDB-lite"/>
    </source>
</evidence>
<dbReference type="PANTHER" id="PTHR10807:SF4">
    <property type="entry name" value="MYOTUBULARIN-RELATED PROTEIN 13"/>
    <property type="match status" value="1"/>
</dbReference>
<dbReference type="GO" id="GO:0016020">
    <property type="term" value="C:membrane"/>
    <property type="evidence" value="ECO:0007669"/>
    <property type="project" value="TreeGrafter"/>
</dbReference>
<evidence type="ECO:0000259" key="3">
    <source>
        <dbReference type="PROSITE" id="PS51339"/>
    </source>
</evidence>